<name>A0A8T0PH57_PANVG</name>
<dbReference type="AlphaFoldDB" id="A0A8T0PH57"/>
<organism evidence="1 2">
    <name type="scientific">Panicum virgatum</name>
    <name type="common">Blackwell switchgrass</name>
    <dbReference type="NCBI Taxonomy" id="38727"/>
    <lineage>
        <taxon>Eukaryota</taxon>
        <taxon>Viridiplantae</taxon>
        <taxon>Streptophyta</taxon>
        <taxon>Embryophyta</taxon>
        <taxon>Tracheophyta</taxon>
        <taxon>Spermatophyta</taxon>
        <taxon>Magnoliopsida</taxon>
        <taxon>Liliopsida</taxon>
        <taxon>Poales</taxon>
        <taxon>Poaceae</taxon>
        <taxon>PACMAD clade</taxon>
        <taxon>Panicoideae</taxon>
        <taxon>Panicodae</taxon>
        <taxon>Paniceae</taxon>
        <taxon>Panicinae</taxon>
        <taxon>Panicum</taxon>
        <taxon>Panicum sect. Hiantes</taxon>
    </lineage>
</organism>
<proteinExistence type="predicted"/>
<reference evidence="1" key="1">
    <citation type="submission" date="2020-05" db="EMBL/GenBank/DDBJ databases">
        <title>WGS assembly of Panicum virgatum.</title>
        <authorList>
            <person name="Lovell J.T."/>
            <person name="Jenkins J."/>
            <person name="Shu S."/>
            <person name="Juenger T.E."/>
            <person name="Schmutz J."/>
        </authorList>
    </citation>
    <scope>NUCLEOTIDE SEQUENCE</scope>
    <source>
        <strain evidence="1">AP13</strain>
    </source>
</reference>
<comment type="caution">
    <text evidence="1">The sequence shown here is derived from an EMBL/GenBank/DDBJ whole genome shotgun (WGS) entry which is preliminary data.</text>
</comment>
<protein>
    <submittedName>
        <fullName evidence="1">Uncharacterized protein</fullName>
    </submittedName>
</protein>
<dbReference type="Proteomes" id="UP000823388">
    <property type="component" value="Chromosome 8N"/>
</dbReference>
<evidence type="ECO:0000313" key="2">
    <source>
        <dbReference type="Proteomes" id="UP000823388"/>
    </source>
</evidence>
<sequence>MDTNIAWAESVLLNRPVGSMAAAHELFDRRSLVDVVWDEESEHIDESFLAMQEDAKETVDEMLPHEMMVWDEGVLSNATTHESLLRKLIMRTEDLIDEKLKLSVNIIDADQVFEEISDKVAMWDNDMLFYLNTQDGFLQHLALDAECMNEQNTKANVVWVVDEMLELKVVDGDKSNGNLWLGEHGAGLV</sequence>
<evidence type="ECO:0000313" key="1">
    <source>
        <dbReference type="EMBL" id="KAG2557734.1"/>
    </source>
</evidence>
<gene>
    <name evidence="1" type="ORF">PVAP13_8NG233900</name>
</gene>
<dbReference type="EMBL" id="CM029052">
    <property type="protein sequence ID" value="KAG2557734.1"/>
    <property type="molecule type" value="Genomic_DNA"/>
</dbReference>
<accession>A0A8T0PH57</accession>
<keyword evidence="2" id="KW-1185">Reference proteome</keyword>